<dbReference type="AlphaFoldDB" id="A0A402D4K2"/>
<dbReference type="PANTHER" id="PTHR36449:SF1">
    <property type="entry name" value="ACETYLTRANSFERASE"/>
    <property type="match status" value="1"/>
</dbReference>
<dbReference type="InterPro" id="IPR016181">
    <property type="entry name" value="Acyl_CoA_acyltransferase"/>
</dbReference>
<dbReference type="EMBL" id="AP025739">
    <property type="protein sequence ID" value="BDI29266.1"/>
    <property type="molecule type" value="Genomic_DNA"/>
</dbReference>
<evidence type="ECO:0000256" key="5">
    <source>
        <dbReference type="ARBA" id="ARBA00049880"/>
    </source>
</evidence>
<protein>
    <submittedName>
        <fullName evidence="6">N-acetyltransferase</fullName>
    </submittedName>
</protein>
<evidence type="ECO:0000256" key="3">
    <source>
        <dbReference type="ARBA" id="ARBA00022679"/>
    </source>
</evidence>
<dbReference type="Gene3D" id="3.40.630.30">
    <property type="match status" value="1"/>
</dbReference>
<sequence>MTEIGQPRHYKIEMLTSAHDRRSFESENPKIDDYLKRMALQRMKRHQARTFVIIADDEPTAILGFYTLTMATISFDESPPIYKAPPGKSVTAALLAQMAVAKTYSGKGFARKMVMHCLHNCRQIDAVSGLLAITVDAADENAKSLYLHLGFEVADERDPMRLHMPMDAVIKKLEMD</sequence>
<keyword evidence="1" id="KW-0678">Repressor</keyword>
<evidence type="ECO:0000256" key="2">
    <source>
        <dbReference type="ARBA" id="ARBA00022649"/>
    </source>
</evidence>
<dbReference type="KEGG" id="ccot:CCAX7_13170"/>
<dbReference type="OrthoDB" id="9799147at2"/>
<dbReference type="Proteomes" id="UP000287394">
    <property type="component" value="Chromosome"/>
</dbReference>
<reference evidence="6 7" key="1">
    <citation type="journal article" date="2019" name="Int. J. Syst. Evol. Microbiol.">
        <title>Capsulimonas corticalis gen. nov., sp. nov., an aerobic capsulated bacterium, of a novel bacterial order, Capsulimonadales ord. nov., of the class Armatimonadia of the phylum Armatimonadetes.</title>
        <authorList>
            <person name="Li J."/>
            <person name="Kudo C."/>
            <person name="Tonouchi A."/>
        </authorList>
    </citation>
    <scope>NUCLEOTIDE SEQUENCE [LARGE SCALE GENOMIC DNA]</scope>
    <source>
        <strain evidence="6 7">AX-7</strain>
    </source>
</reference>
<name>A0A402D4K2_9BACT</name>
<dbReference type="PANTHER" id="PTHR36449">
    <property type="entry name" value="ACETYLTRANSFERASE-RELATED"/>
    <property type="match status" value="1"/>
</dbReference>
<keyword evidence="7" id="KW-1185">Reference proteome</keyword>
<dbReference type="PROSITE" id="PS51186">
    <property type="entry name" value="GNAT"/>
    <property type="match status" value="1"/>
</dbReference>
<evidence type="ECO:0000256" key="1">
    <source>
        <dbReference type="ARBA" id="ARBA00022491"/>
    </source>
</evidence>
<proteinExistence type="predicted"/>
<dbReference type="Pfam" id="PF00583">
    <property type="entry name" value="Acetyltransf_1"/>
    <property type="match status" value="1"/>
</dbReference>
<evidence type="ECO:0000313" key="6">
    <source>
        <dbReference type="EMBL" id="BDI29266.1"/>
    </source>
</evidence>
<keyword evidence="2" id="KW-1277">Toxin-antitoxin system</keyword>
<dbReference type="RefSeq" id="WP_119324458.1">
    <property type="nucleotide sequence ID" value="NZ_AP025739.1"/>
</dbReference>
<evidence type="ECO:0000313" key="7">
    <source>
        <dbReference type="Proteomes" id="UP000287394"/>
    </source>
</evidence>
<evidence type="ECO:0000256" key="4">
    <source>
        <dbReference type="ARBA" id="ARBA00023315"/>
    </source>
</evidence>
<accession>A0A402D4K2</accession>
<dbReference type="SUPFAM" id="SSF55729">
    <property type="entry name" value="Acyl-CoA N-acyltransferases (Nat)"/>
    <property type="match status" value="1"/>
</dbReference>
<organism evidence="6 7">
    <name type="scientific">Capsulimonas corticalis</name>
    <dbReference type="NCBI Taxonomy" id="2219043"/>
    <lineage>
        <taxon>Bacteria</taxon>
        <taxon>Bacillati</taxon>
        <taxon>Armatimonadota</taxon>
        <taxon>Armatimonadia</taxon>
        <taxon>Capsulimonadales</taxon>
        <taxon>Capsulimonadaceae</taxon>
        <taxon>Capsulimonas</taxon>
    </lineage>
</organism>
<gene>
    <name evidence="6" type="ORF">CCAX7_13170</name>
</gene>
<dbReference type="InterPro" id="IPR000182">
    <property type="entry name" value="GNAT_dom"/>
</dbReference>
<dbReference type="GO" id="GO:0016747">
    <property type="term" value="F:acyltransferase activity, transferring groups other than amino-acyl groups"/>
    <property type="evidence" value="ECO:0007669"/>
    <property type="project" value="InterPro"/>
</dbReference>
<keyword evidence="3" id="KW-0808">Transferase</keyword>
<keyword evidence="4" id="KW-0012">Acyltransferase</keyword>
<comment type="catalytic activity">
    <reaction evidence="5">
        <text>glycyl-tRNA(Gly) + acetyl-CoA = N-acetylglycyl-tRNA(Gly) + CoA + H(+)</text>
        <dbReference type="Rhea" id="RHEA:81867"/>
        <dbReference type="Rhea" id="RHEA-COMP:9683"/>
        <dbReference type="Rhea" id="RHEA-COMP:19766"/>
        <dbReference type="ChEBI" id="CHEBI:15378"/>
        <dbReference type="ChEBI" id="CHEBI:57287"/>
        <dbReference type="ChEBI" id="CHEBI:57288"/>
        <dbReference type="ChEBI" id="CHEBI:78522"/>
        <dbReference type="ChEBI" id="CHEBI:232036"/>
    </reaction>
</comment>